<dbReference type="Proteomes" id="UP000094236">
    <property type="component" value="Unassembled WGS sequence"/>
</dbReference>
<gene>
    <name evidence="2" type="ORF">PACTADRAFT_49456</name>
</gene>
<accession>A0A1E4TWD0</accession>
<feature type="compositionally biased region" description="Low complexity" evidence="1">
    <location>
        <begin position="208"/>
        <end position="225"/>
    </location>
</feature>
<dbReference type="AlphaFoldDB" id="A0A1E4TWD0"/>
<feature type="compositionally biased region" description="Polar residues" evidence="1">
    <location>
        <begin position="193"/>
        <end position="207"/>
    </location>
</feature>
<reference evidence="3" key="1">
    <citation type="submission" date="2016-05" db="EMBL/GenBank/DDBJ databases">
        <title>Comparative genomics of biotechnologically important yeasts.</title>
        <authorList>
            <consortium name="DOE Joint Genome Institute"/>
            <person name="Riley R."/>
            <person name="Haridas S."/>
            <person name="Wolfe K.H."/>
            <person name="Lopes M.R."/>
            <person name="Hittinger C.T."/>
            <person name="Goker M."/>
            <person name="Salamov A."/>
            <person name="Wisecaver J."/>
            <person name="Long T.M."/>
            <person name="Aerts A.L."/>
            <person name="Barry K."/>
            <person name="Choi C."/>
            <person name="Clum A."/>
            <person name="Coughlan A.Y."/>
            <person name="Deshpande S."/>
            <person name="Douglass A.P."/>
            <person name="Hanson S.J."/>
            <person name="Klenk H.-P."/>
            <person name="Labutti K."/>
            <person name="Lapidus A."/>
            <person name="Lindquist E."/>
            <person name="Lipzen A."/>
            <person name="Meier-Kolthoff J.P."/>
            <person name="Ohm R.A."/>
            <person name="Otillar R.P."/>
            <person name="Pangilinan J."/>
            <person name="Peng Y."/>
            <person name="Rokas A."/>
            <person name="Rosa C.A."/>
            <person name="Scheuner C."/>
            <person name="Sibirny A.A."/>
            <person name="Slot J.C."/>
            <person name="Stielow J.B."/>
            <person name="Sun H."/>
            <person name="Kurtzman C.P."/>
            <person name="Blackwell M."/>
            <person name="Grigoriev I.V."/>
            <person name="Jeffries T.W."/>
        </authorList>
    </citation>
    <scope>NUCLEOTIDE SEQUENCE [LARGE SCALE GENOMIC DNA]</scope>
    <source>
        <strain evidence="3">NRRL Y-2460</strain>
    </source>
</reference>
<dbReference type="EMBL" id="KV454013">
    <property type="protein sequence ID" value="ODV96039.1"/>
    <property type="molecule type" value="Genomic_DNA"/>
</dbReference>
<proteinExistence type="predicted"/>
<sequence>MPAEEFSITLLFFNGSKIQLKINQELVSGICTNKLIQDFTINDLVNFLFNSWDDLFAGNNDETSKPTFMSQIQLLHLGIRLQPKTKISSLNLTVSSVFHMIIKPEDMVKDRSGSVGSNNSSKKTMIKKLIQNNTIGNHNNGLNTQITYSSLDNNNSSNVGAGGNTPDHKKTLEKSKNPNTRSEETRELRTPIATASTAGSSFKPTSPQSTEQSAFSAQEQEQYQQQREEINKDSLASTTNEGEPLQDRLAIPTPGNSVSTTNVSANNSRRESGNRDNSPRTYNQQAMAVSLANNNCATSQTDSIENSRNGSVCCVIT</sequence>
<evidence type="ECO:0000313" key="2">
    <source>
        <dbReference type="EMBL" id="ODV96039.1"/>
    </source>
</evidence>
<dbReference type="Gene3D" id="3.10.20.90">
    <property type="entry name" value="Phosphatidylinositol 3-kinase Catalytic Subunit, Chain A, domain 1"/>
    <property type="match status" value="1"/>
</dbReference>
<organism evidence="2 3">
    <name type="scientific">Pachysolen tannophilus NRRL Y-2460</name>
    <dbReference type="NCBI Taxonomy" id="669874"/>
    <lineage>
        <taxon>Eukaryota</taxon>
        <taxon>Fungi</taxon>
        <taxon>Dikarya</taxon>
        <taxon>Ascomycota</taxon>
        <taxon>Saccharomycotina</taxon>
        <taxon>Pichiomycetes</taxon>
        <taxon>Pachysolenaceae</taxon>
        <taxon>Pachysolen</taxon>
    </lineage>
</organism>
<feature type="region of interest" description="Disordered" evidence="1">
    <location>
        <begin position="146"/>
        <end position="280"/>
    </location>
</feature>
<protein>
    <recommendedName>
        <fullName evidence="4">UBL3-like ubiquitin domain-containing protein</fullName>
    </recommendedName>
</protein>
<feature type="compositionally biased region" description="Low complexity" evidence="1">
    <location>
        <begin position="256"/>
        <end position="267"/>
    </location>
</feature>
<evidence type="ECO:0000313" key="3">
    <source>
        <dbReference type="Proteomes" id="UP000094236"/>
    </source>
</evidence>
<feature type="compositionally biased region" description="Basic and acidic residues" evidence="1">
    <location>
        <begin position="268"/>
        <end position="278"/>
    </location>
</feature>
<keyword evidence="3" id="KW-1185">Reference proteome</keyword>
<feature type="compositionally biased region" description="Basic and acidic residues" evidence="1">
    <location>
        <begin position="166"/>
        <end position="189"/>
    </location>
</feature>
<evidence type="ECO:0008006" key="4">
    <source>
        <dbReference type="Google" id="ProtNLM"/>
    </source>
</evidence>
<name>A0A1E4TWD0_PACTA</name>
<evidence type="ECO:0000256" key="1">
    <source>
        <dbReference type="SAM" id="MobiDB-lite"/>
    </source>
</evidence>
<dbReference type="OrthoDB" id="3991675at2759"/>